<dbReference type="SUPFAM" id="SSF52833">
    <property type="entry name" value="Thioredoxin-like"/>
    <property type="match status" value="2"/>
</dbReference>
<reference evidence="7" key="1">
    <citation type="submission" date="2017-06" db="EMBL/GenBank/DDBJ databases">
        <authorList>
            <person name="Varghese N."/>
            <person name="Submissions S."/>
        </authorList>
    </citation>
    <scope>NUCLEOTIDE SEQUENCE [LARGE SCALE GENOMIC DNA]</scope>
    <source>
        <strain evidence="7">NKM1</strain>
    </source>
</reference>
<dbReference type="RefSeq" id="WP_089321682.1">
    <property type="nucleotide sequence ID" value="NZ_FZOQ01000036.1"/>
</dbReference>
<dbReference type="PROSITE" id="PS51257">
    <property type="entry name" value="PROKAR_LIPOPROTEIN"/>
    <property type="match status" value="1"/>
</dbReference>
<dbReference type="InterPro" id="IPR047262">
    <property type="entry name" value="PRX-like1"/>
</dbReference>
<keyword evidence="3" id="KW-0676">Redox-active center</keyword>
<evidence type="ECO:0000313" key="7">
    <source>
        <dbReference type="Proteomes" id="UP000198432"/>
    </source>
</evidence>
<dbReference type="PROSITE" id="PS00194">
    <property type="entry name" value="THIOREDOXIN_1"/>
    <property type="match status" value="1"/>
</dbReference>
<dbReference type="InterPro" id="IPR036249">
    <property type="entry name" value="Thioredoxin-like_sf"/>
</dbReference>
<dbReference type="GO" id="GO:0016491">
    <property type="term" value="F:oxidoreductase activity"/>
    <property type="evidence" value="ECO:0007669"/>
    <property type="project" value="InterPro"/>
</dbReference>
<evidence type="ECO:0000256" key="4">
    <source>
        <dbReference type="SAM" id="SignalP"/>
    </source>
</evidence>
<dbReference type="Proteomes" id="UP000198432">
    <property type="component" value="Unassembled WGS sequence"/>
</dbReference>
<dbReference type="AlphaFoldDB" id="A0A239L535"/>
<evidence type="ECO:0000256" key="2">
    <source>
        <dbReference type="ARBA" id="ARBA00022748"/>
    </source>
</evidence>
<dbReference type="InterPro" id="IPR017937">
    <property type="entry name" value="Thioredoxin_CS"/>
</dbReference>
<keyword evidence="7" id="KW-1185">Reference proteome</keyword>
<evidence type="ECO:0000313" key="6">
    <source>
        <dbReference type="EMBL" id="SNT25561.1"/>
    </source>
</evidence>
<dbReference type="PANTHER" id="PTHR43640:SF1">
    <property type="entry name" value="THIOREDOXIN-DEPENDENT PEROXIREDOXIN"/>
    <property type="match status" value="1"/>
</dbReference>
<comment type="subcellular location">
    <subcellularLocation>
        <location evidence="1">Cell envelope</location>
    </subcellularLocation>
</comment>
<dbReference type="InterPro" id="IPR013740">
    <property type="entry name" value="Redoxin"/>
</dbReference>
<dbReference type="PANTHER" id="PTHR43640">
    <property type="entry name" value="OS07G0260300 PROTEIN"/>
    <property type="match status" value="1"/>
</dbReference>
<dbReference type="Pfam" id="PF00578">
    <property type="entry name" value="AhpC-TSA"/>
    <property type="match status" value="1"/>
</dbReference>
<dbReference type="GO" id="GO:0030313">
    <property type="term" value="C:cell envelope"/>
    <property type="evidence" value="ECO:0007669"/>
    <property type="project" value="UniProtKB-SubCell"/>
</dbReference>
<dbReference type="InterPro" id="IPR000866">
    <property type="entry name" value="AhpC/TSA"/>
</dbReference>
<evidence type="ECO:0000256" key="1">
    <source>
        <dbReference type="ARBA" id="ARBA00004196"/>
    </source>
</evidence>
<keyword evidence="2" id="KW-0201">Cytochrome c-type biogenesis</keyword>
<dbReference type="OrthoDB" id="9809746at2"/>
<dbReference type="PROSITE" id="PS51352">
    <property type="entry name" value="THIOREDOXIN_2"/>
    <property type="match status" value="2"/>
</dbReference>
<organism evidence="6 7">
    <name type="scientific">Pontibacter ummariensis</name>
    <dbReference type="NCBI Taxonomy" id="1610492"/>
    <lineage>
        <taxon>Bacteria</taxon>
        <taxon>Pseudomonadati</taxon>
        <taxon>Bacteroidota</taxon>
        <taxon>Cytophagia</taxon>
        <taxon>Cytophagales</taxon>
        <taxon>Hymenobacteraceae</taxon>
        <taxon>Pontibacter</taxon>
    </lineage>
</organism>
<dbReference type="Pfam" id="PF08534">
    <property type="entry name" value="Redoxin"/>
    <property type="match status" value="1"/>
</dbReference>
<evidence type="ECO:0000259" key="5">
    <source>
        <dbReference type="PROSITE" id="PS51352"/>
    </source>
</evidence>
<keyword evidence="4" id="KW-0732">Signal</keyword>
<dbReference type="EMBL" id="FZOQ01000036">
    <property type="protein sequence ID" value="SNT25561.1"/>
    <property type="molecule type" value="Genomic_DNA"/>
</dbReference>
<accession>A0A239L535</accession>
<proteinExistence type="predicted"/>
<feature type="domain" description="Thioredoxin" evidence="5">
    <location>
        <begin position="54"/>
        <end position="217"/>
    </location>
</feature>
<dbReference type="Gene3D" id="3.40.30.10">
    <property type="entry name" value="Glutaredoxin"/>
    <property type="match status" value="2"/>
</dbReference>
<feature type="signal peptide" evidence="4">
    <location>
        <begin position="1"/>
        <end position="22"/>
    </location>
</feature>
<name>A0A239L535_9BACT</name>
<dbReference type="GO" id="GO:0016209">
    <property type="term" value="F:antioxidant activity"/>
    <property type="evidence" value="ECO:0007669"/>
    <property type="project" value="InterPro"/>
</dbReference>
<feature type="domain" description="Thioredoxin" evidence="5">
    <location>
        <begin position="245"/>
        <end position="395"/>
    </location>
</feature>
<evidence type="ECO:0000256" key="3">
    <source>
        <dbReference type="ARBA" id="ARBA00023284"/>
    </source>
</evidence>
<dbReference type="InterPro" id="IPR013766">
    <property type="entry name" value="Thioredoxin_domain"/>
</dbReference>
<feature type="chain" id="PRO_5012467064" evidence="4">
    <location>
        <begin position="23"/>
        <end position="397"/>
    </location>
</feature>
<protein>
    <submittedName>
        <fullName evidence="6">Peroxiredoxin</fullName>
    </submittedName>
</protein>
<dbReference type="CDD" id="cd02966">
    <property type="entry name" value="TlpA_like_family"/>
    <property type="match status" value="1"/>
</dbReference>
<dbReference type="GO" id="GO:0017004">
    <property type="term" value="P:cytochrome complex assembly"/>
    <property type="evidence" value="ECO:0007669"/>
    <property type="project" value="UniProtKB-KW"/>
</dbReference>
<gene>
    <name evidence="6" type="ORF">SAMN06296052_1369</name>
</gene>
<dbReference type="CDD" id="cd02969">
    <property type="entry name" value="PRX_like1"/>
    <property type="match status" value="1"/>
</dbReference>
<sequence>MRKILFLCTWPALLLACNSAEEQDQTTTLAVEASAPAAAETPVKLIHAEEVQTLAVGSPAPDFSLPAVDGRIYSLKDFDDKKVLAVVFTCNHCPTAQAYEDRMIQIAKDYENKEVAFIAVSPNDPLAVRLDELGYSDMNDSYEEMKVRAKEKRYPFLYLYDGDTQAMSAAYGPVATPHAFVFDQDRKLQYVGRLDGSEKPGTGQGEDLRAALDAVLAGKAVAEATTKTFGCSVKWSGKREDAKETLAKWEAEEASLEEIDKESIKKLVANDGENLRLINVWATWCGPCTTEFPDFVDMSRMYGGREFELITISADKPEKKDKVLHFLNEKNAAASTNYIFTEDDKYALIEAIDPDWQGALPYTLLIKPNGEKVYARQGTIDPYEMKKEIVKQLGRYY</sequence>